<keyword evidence="10" id="KW-1185">Reference proteome</keyword>
<feature type="compositionally biased region" description="Low complexity" evidence="6">
    <location>
        <begin position="610"/>
        <end position="625"/>
    </location>
</feature>
<evidence type="ECO:0000256" key="1">
    <source>
        <dbReference type="ARBA" id="ARBA00001936"/>
    </source>
</evidence>
<dbReference type="SUPFAM" id="SSF81631">
    <property type="entry name" value="PAP/OAS1 substrate-binding domain"/>
    <property type="match status" value="2"/>
</dbReference>
<evidence type="ECO:0000259" key="7">
    <source>
        <dbReference type="Pfam" id="PF03828"/>
    </source>
</evidence>
<evidence type="ECO:0000313" key="9">
    <source>
        <dbReference type="EMBL" id="VDL89914.1"/>
    </source>
</evidence>
<protein>
    <submittedName>
        <fullName evidence="11">RNA uridylyltransferase</fullName>
    </submittedName>
</protein>
<evidence type="ECO:0000256" key="4">
    <source>
        <dbReference type="ARBA" id="ARBA00022723"/>
    </source>
</evidence>
<keyword evidence="4" id="KW-0479">Metal-binding</keyword>
<reference evidence="9 10" key="2">
    <citation type="submission" date="2018-11" db="EMBL/GenBank/DDBJ databases">
        <authorList>
            <consortium name="Pathogen Informatics"/>
        </authorList>
    </citation>
    <scope>NUCLEOTIDE SEQUENCE [LARGE SCALE GENOMIC DNA]</scope>
    <source>
        <strain evidence="9 10">NST_G2</strain>
    </source>
</reference>
<dbReference type="Pfam" id="PF22600">
    <property type="entry name" value="MTPAP-like_central"/>
    <property type="match status" value="1"/>
</dbReference>
<evidence type="ECO:0000313" key="10">
    <source>
        <dbReference type="Proteomes" id="UP000275846"/>
    </source>
</evidence>
<dbReference type="Gene3D" id="3.30.460.10">
    <property type="entry name" value="Beta Polymerase, domain 2"/>
    <property type="match status" value="2"/>
</dbReference>
<evidence type="ECO:0000313" key="11">
    <source>
        <dbReference type="WBParaSite" id="SSLN_0000363201-mRNA-1"/>
    </source>
</evidence>
<sequence length="1479" mass="162700">MTRGKGHVGGVAMTTEVKLTFRQESLFQMAVEATEDNAGSHRIALNQVLQQAIEDVVLPSSELQRREEFANSVAAALNARIPGLQMRCVGSVLTGLSLPDSDVNLDAFIESVNGVAKDCRLSLGVPSTDADILAIPQSSNPTTLESVNPPVFIDPYKPGFGSLLLEILQVLRSVANSKIPKHSPPNTDTKKGLPPFPPILRPLQCNMDDFNVTFMDPENVVYRMASLDLPDHHTFLPPALIVLVIFYLQRTSPPILPNLQEIARLHRETLPAQAVELVLRDSNDLSYLKDLSHLPKFFPPAPSSEPGMSEDPFSPNESLTRNLLPSSMEYITSQLSAAYAYFGVPRLASNGRHVFVDVQLISREKVASGEKTSATASTGAPQGSADPETEKQLAKKKKPHPSSNPVSLIGTINSANDFEPHLEKVISFVVEKFTTLSGGTCETSETVSEGPLSISVISSRRVILKDLLPDIVTLACLEVCETESVKGVVQMFLNRIDKPERCPDQLCREVSLSEASAFTRGFCELFWRNILNIYLDRNLYTGTERRLARICHKSICQAAKSMSGSKRAETTQMQIDSADGFQAVGEAQTAENGHKKHESVTTQTATGTHLGASDDAALSDSSEGSQCQNSSFAKGDEECCAVDEGPDVPNLSSDGEKAVHDEEPNRDDNDGDEEAEEDDGNELANFDDSNMNEDSFAILEEAAADDLTTDELLFLNEGHSDEELETLLPDAEQMGASGVAESIAPNATSTTPVNGELEAPGPTRKRPKKTGKASAIAAADWSLYIVPNCGFFEVVDSDAPGFYSSEKVSKLTVDDFSFPFIAKGHGLRGKHYLRASVLGLAFPDQPSTLLAHFSAPAQICKLCGSTGHSSDICSSTPDTSVSMASWKPLEKNIPSHPSRCHLLELSECLDELSSYHSMSDENFRETFVMNLNALFAMQFPTVHLELFGSCANGFGTKHSDMDICVFFPPGTPEAKSLLDVHQRIKLIKSFKQQLSRGSKKLGISQMRPVLQAKVPIIKFVVNNKYEADLSFSNYLVLYLFLLPPKATKNTRMLRMYNQLDPRLRVLNTALKIVIKNCKIAKADSGGISSYGFAIMLIHYMQQKNYLPVLQELYEGEDRPIVRAGEWNIWYQDDMKLIHKLWKPPSVDVLVADMWLGFFRYYLFDFDRERYVVTINQKALLERIAKLWNSLLAIEDPFNLRHNLTSAVQRKVLAHVLNSFYKVLLHHTTFVRRELDPNVWKFSLFSLQELGPKVPSTEKENKREGGRLKPAPLQPSVVNRPQQRTRNSLSSGVNGTESALPPNNWDSHQSVVGINTTQAPHNNFNCPTPAMSAYRGRFPPQSGLLGHRPNGVAARQPFVPAAGHRSFTCNRFLHPAAVRGGGVSGPNGPQYSGYHSSNIMNQSTGPAPRANFRVSGPNNPRFQSRQGHVSCAVNLPKTLHDPPASHFSDPAVLLVHNSTRGRGRGTVETRRGNRGSRRAH</sequence>
<keyword evidence="3" id="KW-0808">Transferase</keyword>
<comment type="cofactor">
    <cofactor evidence="2">
        <name>Mg(2+)</name>
        <dbReference type="ChEBI" id="CHEBI:18420"/>
    </cofactor>
</comment>
<feature type="compositionally biased region" description="Acidic residues" evidence="6">
    <location>
        <begin position="669"/>
        <end position="681"/>
    </location>
</feature>
<dbReference type="OrthoDB" id="407432at2759"/>
<evidence type="ECO:0000256" key="3">
    <source>
        <dbReference type="ARBA" id="ARBA00022679"/>
    </source>
</evidence>
<dbReference type="GO" id="GO:0031123">
    <property type="term" value="P:RNA 3'-end processing"/>
    <property type="evidence" value="ECO:0007669"/>
    <property type="project" value="TreeGrafter"/>
</dbReference>
<feature type="region of interest" description="Disordered" evidence="6">
    <location>
        <begin position="1457"/>
        <end position="1479"/>
    </location>
</feature>
<feature type="compositionally biased region" description="Basic and acidic residues" evidence="6">
    <location>
        <begin position="654"/>
        <end position="668"/>
    </location>
</feature>
<feature type="region of interest" description="Disordered" evidence="6">
    <location>
        <begin position="743"/>
        <end position="771"/>
    </location>
</feature>
<accession>A0A183SH31</accession>
<feature type="compositionally biased region" description="Polar residues" evidence="6">
    <location>
        <begin position="1275"/>
        <end position="1296"/>
    </location>
</feature>
<dbReference type="Gene3D" id="1.10.1410.10">
    <property type="match status" value="2"/>
</dbReference>
<dbReference type="EMBL" id="UYSU01032563">
    <property type="protein sequence ID" value="VDL89914.1"/>
    <property type="molecule type" value="Genomic_DNA"/>
</dbReference>
<dbReference type="InterPro" id="IPR054708">
    <property type="entry name" value="MTPAP-like_central"/>
</dbReference>
<keyword evidence="5" id="KW-0460">Magnesium</keyword>
<dbReference type="InterPro" id="IPR043519">
    <property type="entry name" value="NT_sf"/>
</dbReference>
<dbReference type="STRING" id="70667.A0A183SH31"/>
<feature type="compositionally biased region" description="Polar residues" evidence="6">
    <location>
        <begin position="370"/>
        <end position="381"/>
    </location>
</feature>
<dbReference type="GO" id="GO:0046872">
    <property type="term" value="F:metal ion binding"/>
    <property type="evidence" value="ECO:0007669"/>
    <property type="project" value="UniProtKB-KW"/>
</dbReference>
<feature type="region of interest" description="Disordered" evidence="6">
    <location>
        <begin position="299"/>
        <end position="319"/>
    </location>
</feature>
<reference evidence="11" key="1">
    <citation type="submission" date="2016-06" db="UniProtKB">
        <authorList>
            <consortium name="WormBaseParasite"/>
        </authorList>
    </citation>
    <scope>IDENTIFICATION</scope>
</reference>
<evidence type="ECO:0000256" key="5">
    <source>
        <dbReference type="ARBA" id="ARBA00022842"/>
    </source>
</evidence>
<evidence type="ECO:0000256" key="6">
    <source>
        <dbReference type="SAM" id="MobiDB-lite"/>
    </source>
</evidence>
<evidence type="ECO:0000259" key="8">
    <source>
        <dbReference type="Pfam" id="PF22600"/>
    </source>
</evidence>
<evidence type="ECO:0000256" key="2">
    <source>
        <dbReference type="ARBA" id="ARBA00001946"/>
    </source>
</evidence>
<feature type="region of interest" description="Disordered" evidence="6">
    <location>
        <begin position="1252"/>
        <end position="1309"/>
    </location>
</feature>
<name>A0A183SH31_SCHSO</name>
<dbReference type="SUPFAM" id="SSF81301">
    <property type="entry name" value="Nucleotidyltransferase"/>
    <property type="match status" value="2"/>
</dbReference>
<comment type="cofactor">
    <cofactor evidence="1">
        <name>Mn(2+)</name>
        <dbReference type="ChEBI" id="CHEBI:29035"/>
    </cofactor>
</comment>
<dbReference type="Pfam" id="PF03828">
    <property type="entry name" value="PAP_assoc"/>
    <property type="match status" value="1"/>
</dbReference>
<dbReference type="GO" id="GO:0050265">
    <property type="term" value="F:RNA uridylyltransferase activity"/>
    <property type="evidence" value="ECO:0007669"/>
    <property type="project" value="TreeGrafter"/>
</dbReference>
<organism evidence="11">
    <name type="scientific">Schistocephalus solidus</name>
    <name type="common">Tapeworm</name>
    <dbReference type="NCBI Taxonomy" id="70667"/>
    <lineage>
        <taxon>Eukaryota</taxon>
        <taxon>Metazoa</taxon>
        <taxon>Spiralia</taxon>
        <taxon>Lophotrochozoa</taxon>
        <taxon>Platyhelminthes</taxon>
        <taxon>Cestoda</taxon>
        <taxon>Eucestoda</taxon>
        <taxon>Diphyllobothriidea</taxon>
        <taxon>Diphyllobothriidae</taxon>
        <taxon>Schistocephalus</taxon>
    </lineage>
</organism>
<dbReference type="PANTHER" id="PTHR12271:SF66">
    <property type="entry name" value="TERMINAL URIDYLYLTRANSFERASE TAILOR"/>
    <property type="match status" value="1"/>
</dbReference>
<dbReference type="CDD" id="cd05402">
    <property type="entry name" value="NT_PAP_TUTase"/>
    <property type="match status" value="1"/>
</dbReference>
<feature type="region of interest" description="Disordered" evidence="6">
    <location>
        <begin position="368"/>
        <end position="408"/>
    </location>
</feature>
<feature type="domain" description="Poly(A) RNA polymerase mitochondrial-like central palm" evidence="8">
    <location>
        <begin position="916"/>
        <end position="1058"/>
    </location>
</feature>
<dbReference type="WBParaSite" id="SSLN_0000363201-mRNA-1">
    <property type="protein sequence ID" value="SSLN_0000363201-mRNA-1"/>
    <property type="gene ID" value="SSLN_0000363201"/>
</dbReference>
<dbReference type="PANTHER" id="PTHR12271">
    <property type="entry name" value="POLY A POLYMERASE CID PAP -RELATED"/>
    <property type="match status" value="1"/>
</dbReference>
<dbReference type="InterPro" id="IPR002058">
    <property type="entry name" value="PAP_assoc"/>
</dbReference>
<feature type="compositionally biased region" description="Basic and acidic residues" evidence="6">
    <location>
        <begin position="1255"/>
        <end position="1266"/>
    </location>
</feature>
<gene>
    <name evidence="9" type="ORF">SSLN_LOCUS3529</name>
</gene>
<dbReference type="Proteomes" id="UP000275846">
    <property type="component" value="Unassembled WGS sequence"/>
</dbReference>
<feature type="region of interest" description="Disordered" evidence="6">
    <location>
        <begin position="587"/>
        <end position="689"/>
    </location>
</feature>
<feature type="domain" description="PAP-associated" evidence="7">
    <location>
        <begin position="1151"/>
        <end position="1201"/>
    </location>
</feature>
<proteinExistence type="predicted"/>